<dbReference type="EnsemblMetazoa" id="AARA003581-RA">
    <property type="protein sequence ID" value="AARA003581-PA"/>
    <property type="gene ID" value="AARA003581"/>
</dbReference>
<feature type="compositionally biased region" description="Low complexity" evidence="1">
    <location>
        <begin position="138"/>
        <end position="153"/>
    </location>
</feature>
<keyword evidence="2" id="KW-0732">Signal</keyword>
<evidence type="ECO:0000313" key="4">
    <source>
        <dbReference type="Proteomes" id="UP000075840"/>
    </source>
</evidence>
<accession>A0A182HQN8</accession>
<keyword evidence="4" id="KW-1185">Reference proteome</keyword>
<feature type="signal peptide" evidence="2">
    <location>
        <begin position="1"/>
        <end position="18"/>
    </location>
</feature>
<dbReference type="VEuPathDB" id="VectorBase:AARA003581"/>
<feature type="chain" id="PRO_5043859274" evidence="2">
    <location>
        <begin position="19"/>
        <end position="206"/>
    </location>
</feature>
<protein>
    <submittedName>
        <fullName evidence="3">Uncharacterized protein</fullName>
    </submittedName>
</protein>
<feature type="compositionally biased region" description="Low complexity" evidence="1">
    <location>
        <begin position="49"/>
        <end position="72"/>
    </location>
</feature>
<dbReference type="VEuPathDB" id="VectorBase:AARA21_002164"/>
<evidence type="ECO:0000256" key="1">
    <source>
        <dbReference type="SAM" id="MobiDB-lite"/>
    </source>
</evidence>
<dbReference type="AlphaFoldDB" id="A0A182HQN8"/>
<sequence>MKTFMILVLCAAIALVAAEDKKGPATHHDVKQQESHAPQQPKQHDQHQQHQQQQHPASQQHSLKQTQQHQQPQPAPHKYKREAPKDSATGHSTTAAPKATVDPKQPSVLPAIVGQAPKNKRDTVATQPAAAARPSTNAPPKAAAAGATTNGQQRKTQSAPRPTANKQQQSRDQASNKPQTTGNAKVPATVNQPASNPTTANPAKKV</sequence>
<feature type="region of interest" description="Disordered" evidence="1">
    <location>
        <begin position="21"/>
        <end position="206"/>
    </location>
</feature>
<proteinExistence type="predicted"/>
<feature type="compositionally biased region" description="Basic and acidic residues" evidence="1">
    <location>
        <begin position="21"/>
        <end position="34"/>
    </location>
</feature>
<name>A0A182HQN8_ANOAR</name>
<dbReference type="EMBL" id="APCN01004672">
    <property type="status" value="NOT_ANNOTATED_CDS"/>
    <property type="molecule type" value="Genomic_DNA"/>
</dbReference>
<evidence type="ECO:0000256" key="2">
    <source>
        <dbReference type="SAM" id="SignalP"/>
    </source>
</evidence>
<feature type="compositionally biased region" description="Polar residues" evidence="1">
    <location>
        <begin position="154"/>
        <end position="206"/>
    </location>
</feature>
<evidence type="ECO:0000313" key="3">
    <source>
        <dbReference type="EnsemblMetazoa" id="AARA003581-PA"/>
    </source>
</evidence>
<dbReference type="Proteomes" id="UP000075840">
    <property type="component" value="Unassembled WGS sequence"/>
</dbReference>
<organism evidence="3 4">
    <name type="scientific">Anopheles arabiensis</name>
    <name type="common">Mosquito</name>
    <dbReference type="NCBI Taxonomy" id="7173"/>
    <lineage>
        <taxon>Eukaryota</taxon>
        <taxon>Metazoa</taxon>
        <taxon>Ecdysozoa</taxon>
        <taxon>Arthropoda</taxon>
        <taxon>Hexapoda</taxon>
        <taxon>Insecta</taxon>
        <taxon>Pterygota</taxon>
        <taxon>Neoptera</taxon>
        <taxon>Endopterygota</taxon>
        <taxon>Diptera</taxon>
        <taxon>Nematocera</taxon>
        <taxon>Culicoidea</taxon>
        <taxon>Culicidae</taxon>
        <taxon>Anophelinae</taxon>
        <taxon>Anopheles</taxon>
    </lineage>
</organism>
<reference evidence="3" key="1">
    <citation type="submission" date="2022-08" db="UniProtKB">
        <authorList>
            <consortium name="EnsemblMetazoa"/>
        </authorList>
    </citation>
    <scope>IDENTIFICATION</scope>
    <source>
        <strain evidence="3">Dongola</strain>
    </source>
</reference>